<feature type="domain" description="Peptidase S54 rhomboid" evidence="7">
    <location>
        <begin position="70"/>
        <end position="206"/>
    </location>
</feature>
<reference evidence="8 9" key="1">
    <citation type="submission" date="2024-06" db="EMBL/GenBank/DDBJ databases">
        <title>The Natural Products Discovery Center: Release of the First 8490 Sequenced Strains for Exploring Actinobacteria Biosynthetic Diversity.</title>
        <authorList>
            <person name="Kalkreuter E."/>
            <person name="Kautsar S.A."/>
            <person name="Yang D."/>
            <person name="Bader C.D."/>
            <person name="Teijaro C.N."/>
            <person name="Fluegel L."/>
            <person name="Davis C.M."/>
            <person name="Simpson J.R."/>
            <person name="Lauterbach L."/>
            <person name="Steele A.D."/>
            <person name="Gui C."/>
            <person name="Meng S."/>
            <person name="Li G."/>
            <person name="Viehrig K."/>
            <person name="Ye F."/>
            <person name="Su P."/>
            <person name="Kiefer A.F."/>
            <person name="Nichols A."/>
            <person name="Cepeda A.J."/>
            <person name="Yan W."/>
            <person name="Fan B."/>
            <person name="Jiang Y."/>
            <person name="Adhikari A."/>
            <person name="Zheng C.-J."/>
            <person name="Schuster L."/>
            <person name="Cowan T.M."/>
            <person name="Smanski M.J."/>
            <person name="Chevrette M.G."/>
            <person name="De Carvalho L.P.S."/>
            <person name="Shen B."/>
        </authorList>
    </citation>
    <scope>NUCLEOTIDE SEQUENCE [LARGE SCALE GENOMIC DNA]</scope>
    <source>
        <strain evidence="8 9">NPDC048946</strain>
    </source>
</reference>
<evidence type="ECO:0000256" key="4">
    <source>
        <dbReference type="ARBA" id="ARBA00023136"/>
    </source>
</evidence>
<dbReference type="PANTHER" id="PTHR43731">
    <property type="entry name" value="RHOMBOID PROTEASE"/>
    <property type="match status" value="1"/>
</dbReference>
<protein>
    <submittedName>
        <fullName evidence="8">Rhomboid family intramembrane serine protease</fullName>
        <ecNumber evidence="8">3.4.21.105</ecNumber>
    </submittedName>
</protein>
<evidence type="ECO:0000256" key="2">
    <source>
        <dbReference type="ARBA" id="ARBA00022692"/>
    </source>
</evidence>
<accession>A0ABV3DCE5</accession>
<gene>
    <name evidence="8" type="ORF">AB0C36_07900</name>
</gene>
<feature type="transmembrane region" description="Helical" evidence="6">
    <location>
        <begin position="185"/>
        <end position="204"/>
    </location>
</feature>
<dbReference type="Proteomes" id="UP001551482">
    <property type="component" value="Unassembled WGS sequence"/>
</dbReference>
<feature type="transmembrane region" description="Helical" evidence="6">
    <location>
        <begin position="26"/>
        <end position="46"/>
    </location>
</feature>
<feature type="transmembrane region" description="Helical" evidence="6">
    <location>
        <begin position="160"/>
        <end position="179"/>
    </location>
</feature>
<evidence type="ECO:0000256" key="6">
    <source>
        <dbReference type="SAM" id="Phobius"/>
    </source>
</evidence>
<dbReference type="InterPro" id="IPR035952">
    <property type="entry name" value="Rhomboid-like_sf"/>
</dbReference>
<keyword evidence="2 6" id="KW-0812">Transmembrane</keyword>
<evidence type="ECO:0000313" key="8">
    <source>
        <dbReference type="EMBL" id="MEU8133415.1"/>
    </source>
</evidence>
<evidence type="ECO:0000313" key="9">
    <source>
        <dbReference type="Proteomes" id="UP001551482"/>
    </source>
</evidence>
<dbReference type="Pfam" id="PF01694">
    <property type="entry name" value="Rhomboid"/>
    <property type="match status" value="1"/>
</dbReference>
<dbReference type="Gene3D" id="1.20.1540.10">
    <property type="entry name" value="Rhomboid-like"/>
    <property type="match status" value="1"/>
</dbReference>
<feature type="transmembrane region" description="Helical" evidence="6">
    <location>
        <begin position="78"/>
        <end position="101"/>
    </location>
</feature>
<keyword evidence="4 6" id="KW-0472">Membrane</keyword>
<dbReference type="RefSeq" id="WP_358350856.1">
    <property type="nucleotide sequence ID" value="NZ_JBEZFP010000014.1"/>
</dbReference>
<evidence type="ECO:0000256" key="1">
    <source>
        <dbReference type="ARBA" id="ARBA00004141"/>
    </source>
</evidence>
<evidence type="ECO:0000256" key="5">
    <source>
        <dbReference type="SAM" id="MobiDB-lite"/>
    </source>
</evidence>
<dbReference type="PANTHER" id="PTHR43731:SF9">
    <property type="entry name" value="SLR1461 PROTEIN"/>
    <property type="match status" value="1"/>
</dbReference>
<keyword evidence="9" id="KW-1185">Reference proteome</keyword>
<proteinExistence type="predicted"/>
<feature type="region of interest" description="Disordered" evidence="5">
    <location>
        <begin position="211"/>
        <end position="244"/>
    </location>
</feature>
<feature type="transmembrane region" description="Helical" evidence="6">
    <location>
        <begin position="132"/>
        <end position="153"/>
    </location>
</feature>
<comment type="caution">
    <text evidence="8">The sequence shown here is derived from an EMBL/GenBank/DDBJ whole genome shotgun (WGS) entry which is preliminary data.</text>
</comment>
<comment type="subcellular location">
    <subcellularLocation>
        <location evidence="1">Membrane</location>
        <topology evidence="1">Multi-pass membrane protein</topology>
    </subcellularLocation>
</comment>
<evidence type="ECO:0000259" key="7">
    <source>
        <dbReference type="Pfam" id="PF01694"/>
    </source>
</evidence>
<dbReference type="EC" id="3.4.21.105" evidence="8"/>
<dbReference type="GO" id="GO:0008233">
    <property type="term" value="F:peptidase activity"/>
    <property type="evidence" value="ECO:0007669"/>
    <property type="project" value="UniProtKB-KW"/>
</dbReference>
<dbReference type="GO" id="GO:0006508">
    <property type="term" value="P:proteolysis"/>
    <property type="evidence" value="ECO:0007669"/>
    <property type="project" value="UniProtKB-KW"/>
</dbReference>
<organism evidence="8 9">
    <name type="scientific">Streptodolium elevatio</name>
    <dbReference type="NCBI Taxonomy" id="3157996"/>
    <lineage>
        <taxon>Bacteria</taxon>
        <taxon>Bacillati</taxon>
        <taxon>Actinomycetota</taxon>
        <taxon>Actinomycetes</taxon>
        <taxon>Kitasatosporales</taxon>
        <taxon>Streptomycetaceae</taxon>
        <taxon>Streptodolium</taxon>
    </lineage>
</organism>
<dbReference type="InterPro" id="IPR022764">
    <property type="entry name" value="Peptidase_S54_rhomboid_dom"/>
</dbReference>
<evidence type="ECO:0000256" key="3">
    <source>
        <dbReference type="ARBA" id="ARBA00022989"/>
    </source>
</evidence>
<feature type="transmembrane region" description="Helical" evidence="6">
    <location>
        <begin position="108"/>
        <end position="126"/>
    </location>
</feature>
<dbReference type="InterPro" id="IPR050925">
    <property type="entry name" value="Rhomboid_protease_S54"/>
</dbReference>
<sequence>MRTAGGGGPATPVEVMVSPLGSAVPFRGLVSSFFVTVTLLAVLWALQVYNVATDDSLLPHGISPRDKAELPDILTAPFLHFGFGHLISNTVPVAVLGFLCATRGVSRFVGLTLVIVVVGGLGVWLTSPANSVTAGASILVFGYFGYLLVRGFLDRKLLDILIAFVVTGVYGWSMLMGVLPTADHVSWQGHLFGFVGGVAAAYVFRRRRDKPREADGGSRTVGAHRTTAAGPRPLSDELKDLGLL</sequence>
<feature type="compositionally biased region" description="Basic and acidic residues" evidence="5">
    <location>
        <begin position="234"/>
        <end position="244"/>
    </location>
</feature>
<dbReference type="EMBL" id="JBEZFP010000014">
    <property type="protein sequence ID" value="MEU8133415.1"/>
    <property type="molecule type" value="Genomic_DNA"/>
</dbReference>
<keyword evidence="8" id="KW-0645">Protease</keyword>
<name>A0ABV3DCE5_9ACTN</name>
<dbReference type="SUPFAM" id="SSF144091">
    <property type="entry name" value="Rhomboid-like"/>
    <property type="match status" value="1"/>
</dbReference>
<keyword evidence="8" id="KW-0378">Hydrolase</keyword>
<keyword evidence="3 6" id="KW-1133">Transmembrane helix</keyword>